<comment type="similarity">
    <text evidence="1 6">Belongs to the intercrine beta (chemokine CC) family.</text>
</comment>
<dbReference type="GO" id="GO:0005615">
    <property type="term" value="C:extracellular space"/>
    <property type="evidence" value="ECO:0007669"/>
    <property type="project" value="UniProtKB-KW"/>
</dbReference>
<evidence type="ECO:0000256" key="3">
    <source>
        <dbReference type="ARBA" id="ARBA00022514"/>
    </source>
</evidence>
<organism evidence="8 9">
    <name type="scientific">Puma concolor</name>
    <name type="common">Mountain lion</name>
    <name type="synonym">Felis concolor</name>
    <dbReference type="NCBI Taxonomy" id="9696"/>
    <lineage>
        <taxon>Eukaryota</taxon>
        <taxon>Metazoa</taxon>
        <taxon>Chordata</taxon>
        <taxon>Craniata</taxon>
        <taxon>Vertebrata</taxon>
        <taxon>Euteleostomi</taxon>
        <taxon>Mammalia</taxon>
        <taxon>Eutheria</taxon>
        <taxon>Laurasiatheria</taxon>
        <taxon>Carnivora</taxon>
        <taxon>Feliformia</taxon>
        <taxon>Felidae</taxon>
        <taxon>Felinae</taxon>
        <taxon>Puma</taxon>
    </lineage>
</organism>
<dbReference type="GO" id="GO:0006954">
    <property type="term" value="P:inflammatory response"/>
    <property type="evidence" value="ECO:0007669"/>
    <property type="project" value="UniProtKB-KW"/>
</dbReference>
<dbReference type="GO" id="GO:0008009">
    <property type="term" value="F:chemokine activity"/>
    <property type="evidence" value="ECO:0007669"/>
    <property type="project" value="InterPro"/>
</dbReference>
<dbReference type="InterPro" id="IPR001811">
    <property type="entry name" value="Chemokine_IL8-like_dom"/>
</dbReference>
<dbReference type="Pfam" id="PF00048">
    <property type="entry name" value="IL8"/>
    <property type="match status" value="1"/>
</dbReference>
<dbReference type="RefSeq" id="XP_025773051.1">
    <property type="nucleotide sequence ID" value="XM_025917266.1"/>
</dbReference>
<name>A0A6P6HCP4_PUMCO</name>
<dbReference type="PANTHER" id="PTHR12015:SF77">
    <property type="entry name" value="C-C MOTIF CHEMOKINE 15"/>
    <property type="match status" value="1"/>
</dbReference>
<dbReference type="PROSITE" id="PS00472">
    <property type="entry name" value="SMALL_CYTOKINES_CC"/>
    <property type="match status" value="1"/>
</dbReference>
<evidence type="ECO:0000259" key="7">
    <source>
        <dbReference type="SMART" id="SM00199"/>
    </source>
</evidence>
<sequence>MGRESESTVPGVPRAASPSTGKMKVFAAALPFLIVATAFGAQVQALHEPAVAIRPHETSIHLQGFHRPSDCCTQYTPRKIRCGFMEDYYETSSGCSQPGVIFLTKKGQRVCANPFDLGVQNCVRSLKSN</sequence>
<dbReference type="SUPFAM" id="SSF54117">
    <property type="entry name" value="Interleukin 8-like chemokines"/>
    <property type="match status" value="1"/>
</dbReference>
<feature type="domain" description="Chemokine interleukin-8-like" evidence="7">
    <location>
        <begin position="68"/>
        <end position="126"/>
    </location>
</feature>
<keyword evidence="2 6" id="KW-0145">Chemotaxis</keyword>
<dbReference type="GO" id="GO:0030335">
    <property type="term" value="P:positive regulation of cell migration"/>
    <property type="evidence" value="ECO:0007669"/>
    <property type="project" value="TreeGrafter"/>
</dbReference>
<dbReference type="InterPro" id="IPR036048">
    <property type="entry name" value="Interleukin_8-like_sf"/>
</dbReference>
<comment type="subcellular location">
    <subcellularLocation>
        <location evidence="6">Secreted</location>
    </subcellularLocation>
</comment>
<dbReference type="InterPro" id="IPR000827">
    <property type="entry name" value="Chemokine_CC_CS"/>
</dbReference>
<dbReference type="InterPro" id="IPR039809">
    <property type="entry name" value="Chemokine_b/g/d"/>
</dbReference>
<dbReference type="CDD" id="cd00272">
    <property type="entry name" value="Chemokine_CC"/>
    <property type="match status" value="1"/>
</dbReference>
<dbReference type="Proteomes" id="UP000515131">
    <property type="component" value="Unplaced"/>
</dbReference>
<evidence type="ECO:0000256" key="1">
    <source>
        <dbReference type="ARBA" id="ARBA00010868"/>
    </source>
</evidence>
<evidence type="ECO:0000256" key="4">
    <source>
        <dbReference type="ARBA" id="ARBA00023157"/>
    </source>
</evidence>
<reference evidence="9" key="1">
    <citation type="submission" date="2025-08" db="UniProtKB">
        <authorList>
            <consortium name="RefSeq"/>
        </authorList>
    </citation>
    <scope>IDENTIFICATION</scope>
    <source>
        <tissue evidence="9">Blood</tissue>
    </source>
</reference>
<dbReference type="FunFam" id="2.40.50.40:FF:000002">
    <property type="entry name" value="C-C motif chemokine"/>
    <property type="match status" value="1"/>
</dbReference>
<dbReference type="GeneID" id="112853696"/>
<evidence type="ECO:0000256" key="5">
    <source>
        <dbReference type="ARBA" id="ARBA00023198"/>
    </source>
</evidence>
<evidence type="ECO:0000313" key="9">
    <source>
        <dbReference type="RefSeq" id="XP_025773051.1"/>
    </source>
</evidence>
<evidence type="ECO:0000313" key="8">
    <source>
        <dbReference type="Proteomes" id="UP000515131"/>
    </source>
</evidence>
<dbReference type="PANTHER" id="PTHR12015">
    <property type="entry name" value="SMALL INDUCIBLE CYTOKINE A"/>
    <property type="match status" value="1"/>
</dbReference>
<dbReference type="GO" id="GO:0070098">
    <property type="term" value="P:chemokine-mediated signaling pathway"/>
    <property type="evidence" value="ECO:0007669"/>
    <property type="project" value="TreeGrafter"/>
</dbReference>
<evidence type="ECO:0000256" key="2">
    <source>
        <dbReference type="ARBA" id="ARBA00022500"/>
    </source>
</evidence>
<dbReference type="KEGG" id="pcoo:112853696"/>
<keyword evidence="3 6" id="KW-0202">Cytokine</keyword>
<dbReference type="SMART" id="SM00199">
    <property type="entry name" value="SCY"/>
    <property type="match status" value="1"/>
</dbReference>
<keyword evidence="4" id="KW-1015">Disulfide bond</keyword>
<dbReference type="GO" id="GO:0048020">
    <property type="term" value="F:CCR chemokine receptor binding"/>
    <property type="evidence" value="ECO:0007669"/>
    <property type="project" value="TreeGrafter"/>
</dbReference>
<accession>A0A6P6HCP4</accession>
<keyword evidence="6" id="KW-0964">Secreted</keyword>
<keyword evidence="8" id="KW-1185">Reference proteome</keyword>
<protein>
    <recommendedName>
        <fullName evidence="6">C-C motif chemokine</fullName>
    </recommendedName>
</protein>
<dbReference type="GO" id="GO:0061844">
    <property type="term" value="P:antimicrobial humoral immune response mediated by antimicrobial peptide"/>
    <property type="evidence" value="ECO:0007669"/>
    <property type="project" value="TreeGrafter"/>
</dbReference>
<gene>
    <name evidence="9" type="primary">LOC112853696</name>
</gene>
<dbReference type="Gene3D" id="2.40.50.40">
    <property type="match status" value="1"/>
</dbReference>
<dbReference type="AlphaFoldDB" id="A0A6P6HCP4"/>
<proteinExistence type="inferred from homology"/>
<evidence type="ECO:0000256" key="6">
    <source>
        <dbReference type="RuleBase" id="RU361150"/>
    </source>
</evidence>
<keyword evidence="5" id="KW-0395">Inflammatory response</keyword>